<protein>
    <recommendedName>
        <fullName evidence="2">BTB domain-containing protein</fullName>
    </recommendedName>
</protein>
<sequence>MQPQKRPATGDAGGGPPKRPSGGLFSNATCSGSPARTPSNGASNSRAAPITASNNTGASLGRAASSSMAINNNSNGVTPTSYTTPSGGGGGSTSLFGSVIGNAGSTTSNVSTASVAPSNTSSSLFGSTIATVGTPISTSSATTVTPLFTTPTLGGSFATSTPVSAQGILPPVFPICDRKRLLLPAEAFDTMVEVTVGRTPFAKTFHIYKGLWCHYSTFFKAALNGNFSEGVSGKVTLPDDKPDVFQAVYNWINTRRLDPKEADLHVHLSYRDACEIWVFADAKGMPLVGNAAIDYLFAKASQNVYSFPYELISYVYANTMVGSSLRRFLVELALSRTSFETVKMWKSGINNDFLLDLLSAASEKNIVPFKDPSAFTTDWITSRRRTICFLYHDHSGNQTKSVSTK</sequence>
<dbReference type="PANTHER" id="PTHR47843:SF2">
    <property type="entry name" value="BTB DOMAIN-CONTAINING PROTEIN"/>
    <property type="match status" value="1"/>
</dbReference>
<dbReference type="InterPro" id="IPR000210">
    <property type="entry name" value="BTB/POZ_dom"/>
</dbReference>
<dbReference type="CDD" id="cd18186">
    <property type="entry name" value="BTB_POZ_ZBTB_KLHL-like"/>
    <property type="match status" value="1"/>
</dbReference>
<feature type="region of interest" description="Disordered" evidence="1">
    <location>
        <begin position="70"/>
        <end position="89"/>
    </location>
</feature>
<feature type="compositionally biased region" description="Low complexity" evidence="1">
    <location>
        <begin position="70"/>
        <end position="85"/>
    </location>
</feature>
<reference evidence="3" key="1">
    <citation type="journal article" date="2020" name="Stud. Mycol.">
        <title>101 Dothideomycetes genomes: a test case for predicting lifestyles and emergence of pathogens.</title>
        <authorList>
            <person name="Haridas S."/>
            <person name="Albert R."/>
            <person name="Binder M."/>
            <person name="Bloem J."/>
            <person name="Labutti K."/>
            <person name="Salamov A."/>
            <person name="Andreopoulos B."/>
            <person name="Baker S."/>
            <person name="Barry K."/>
            <person name="Bills G."/>
            <person name="Bluhm B."/>
            <person name="Cannon C."/>
            <person name="Castanera R."/>
            <person name="Culley D."/>
            <person name="Daum C."/>
            <person name="Ezra D."/>
            <person name="Gonzalez J."/>
            <person name="Henrissat B."/>
            <person name="Kuo A."/>
            <person name="Liang C."/>
            <person name="Lipzen A."/>
            <person name="Lutzoni F."/>
            <person name="Magnuson J."/>
            <person name="Mondo S."/>
            <person name="Nolan M."/>
            <person name="Ohm R."/>
            <person name="Pangilinan J."/>
            <person name="Park H.-J."/>
            <person name="Ramirez L."/>
            <person name="Alfaro M."/>
            <person name="Sun H."/>
            <person name="Tritt A."/>
            <person name="Yoshinaga Y."/>
            <person name="Zwiers L.-H."/>
            <person name="Turgeon B."/>
            <person name="Goodwin S."/>
            <person name="Spatafora J."/>
            <person name="Crous P."/>
            <person name="Grigoriev I."/>
        </authorList>
    </citation>
    <scope>NUCLEOTIDE SEQUENCE</scope>
    <source>
        <strain evidence="3">CBS 627.86</strain>
    </source>
</reference>
<feature type="region of interest" description="Disordered" evidence="1">
    <location>
        <begin position="1"/>
        <end position="60"/>
    </location>
</feature>
<dbReference type="Proteomes" id="UP000799770">
    <property type="component" value="Unassembled WGS sequence"/>
</dbReference>
<dbReference type="PANTHER" id="PTHR47843">
    <property type="entry name" value="BTB DOMAIN-CONTAINING PROTEIN-RELATED"/>
    <property type="match status" value="1"/>
</dbReference>
<dbReference type="AlphaFoldDB" id="A0A6A5YYX3"/>
<dbReference type="OrthoDB" id="194443at2759"/>
<feature type="compositionally biased region" description="Polar residues" evidence="1">
    <location>
        <begin position="24"/>
        <end position="58"/>
    </location>
</feature>
<evidence type="ECO:0000256" key="1">
    <source>
        <dbReference type="SAM" id="MobiDB-lite"/>
    </source>
</evidence>
<organism evidence="3 4">
    <name type="scientific">Lophiotrema nucula</name>
    <dbReference type="NCBI Taxonomy" id="690887"/>
    <lineage>
        <taxon>Eukaryota</taxon>
        <taxon>Fungi</taxon>
        <taxon>Dikarya</taxon>
        <taxon>Ascomycota</taxon>
        <taxon>Pezizomycotina</taxon>
        <taxon>Dothideomycetes</taxon>
        <taxon>Pleosporomycetidae</taxon>
        <taxon>Pleosporales</taxon>
        <taxon>Lophiotremataceae</taxon>
        <taxon>Lophiotrema</taxon>
    </lineage>
</organism>
<gene>
    <name evidence="3" type="ORF">BDV96DRAFT_602551</name>
</gene>
<name>A0A6A5YYX3_9PLEO</name>
<dbReference type="InterPro" id="IPR011333">
    <property type="entry name" value="SKP1/BTB/POZ_sf"/>
</dbReference>
<dbReference type="Gene3D" id="3.30.710.10">
    <property type="entry name" value="Potassium Channel Kv1.1, Chain A"/>
    <property type="match status" value="1"/>
</dbReference>
<dbReference type="PROSITE" id="PS50097">
    <property type="entry name" value="BTB"/>
    <property type="match status" value="1"/>
</dbReference>
<proteinExistence type="predicted"/>
<evidence type="ECO:0000259" key="2">
    <source>
        <dbReference type="PROSITE" id="PS50097"/>
    </source>
</evidence>
<feature type="domain" description="BTB" evidence="2">
    <location>
        <begin position="188"/>
        <end position="261"/>
    </location>
</feature>
<keyword evidence="4" id="KW-1185">Reference proteome</keyword>
<accession>A0A6A5YYX3</accession>
<evidence type="ECO:0000313" key="3">
    <source>
        <dbReference type="EMBL" id="KAF2112096.1"/>
    </source>
</evidence>
<evidence type="ECO:0000313" key="4">
    <source>
        <dbReference type="Proteomes" id="UP000799770"/>
    </source>
</evidence>
<dbReference type="SUPFAM" id="SSF54695">
    <property type="entry name" value="POZ domain"/>
    <property type="match status" value="1"/>
</dbReference>
<dbReference type="EMBL" id="ML977332">
    <property type="protein sequence ID" value="KAF2112096.1"/>
    <property type="molecule type" value="Genomic_DNA"/>
</dbReference>